<keyword evidence="1" id="KW-0677">Repeat</keyword>
<evidence type="ECO:0000256" key="1">
    <source>
        <dbReference type="ARBA" id="ARBA00022737"/>
    </source>
</evidence>
<dbReference type="PATRIC" id="fig|1280947.3.peg.278"/>
<gene>
    <name evidence="3" type="ORF">HY30_01415</name>
</gene>
<dbReference type="RefSeq" id="WP_034736144.1">
    <property type="nucleotide sequence ID" value="NZ_AWFG01000001.1"/>
</dbReference>
<proteinExistence type="predicted"/>
<dbReference type="Proteomes" id="UP000027190">
    <property type="component" value="Unassembled WGS sequence"/>
</dbReference>
<evidence type="ECO:0000313" key="3">
    <source>
        <dbReference type="EMBL" id="KCZ61026.1"/>
    </source>
</evidence>
<organism evidence="3 4">
    <name type="scientific">Hyphomonas chukchiensis</name>
    <dbReference type="NCBI Taxonomy" id="1280947"/>
    <lineage>
        <taxon>Bacteria</taxon>
        <taxon>Pseudomonadati</taxon>
        <taxon>Pseudomonadota</taxon>
        <taxon>Alphaproteobacteria</taxon>
        <taxon>Hyphomonadales</taxon>
        <taxon>Hyphomonadaceae</taxon>
        <taxon>Hyphomonas</taxon>
    </lineage>
</organism>
<dbReference type="AlphaFoldDB" id="A0A062URZ2"/>
<dbReference type="SUPFAM" id="SSF82185">
    <property type="entry name" value="Histone H3 K4-specific methyltransferase SET7/9 N-terminal domain"/>
    <property type="match status" value="1"/>
</dbReference>
<protein>
    <submittedName>
        <fullName evidence="3">Uncharacterized protein</fullName>
    </submittedName>
</protein>
<dbReference type="InterPro" id="IPR003409">
    <property type="entry name" value="MORN"/>
</dbReference>
<keyword evidence="2" id="KW-0732">Signal</keyword>
<comment type="caution">
    <text evidence="3">The sequence shown here is derived from an EMBL/GenBank/DDBJ whole genome shotgun (WGS) entry which is preliminary data.</text>
</comment>
<dbReference type="Pfam" id="PF02493">
    <property type="entry name" value="MORN"/>
    <property type="match status" value="2"/>
</dbReference>
<dbReference type="EMBL" id="AWFG01000001">
    <property type="protein sequence ID" value="KCZ61026.1"/>
    <property type="molecule type" value="Genomic_DNA"/>
</dbReference>
<sequence>MRYSQTTLISLAALICVACGPKAPTPQDPVAPVPESDGAALPAAPTPTQLAARAAEAKALEVAANFEPIEQYADDIYEGPALMASYQGETRGGVYEGYGVLTLPDSGVVMAGLFANGFLNGPGTERDMQGELFHEGMYIDGVPAEYTLPLDQRSKGG</sequence>
<accession>A0A062URZ2</accession>
<evidence type="ECO:0000313" key="4">
    <source>
        <dbReference type="Proteomes" id="UP000027190"/>
    </source>
</evidence>
<evidence type="ECO:0000256" key="2">
    <source>
        <dbReference type="SAM" id="SignalP"/>
    </source>
</evidence>
<keyword evidence="4" id="KW-1185">Reference proteome</keyword>
<feature type="signal peptide" evidence="2">
    <location>
        <begin position="1"/>
        <end position="18"/>
    </location>
</feature>
<feature type="chain" id="PRO_5001618522" evidence="2">
    <location>
        <begin position="19"/>
        <end position="157"/>
    </location>
</feature>
<reference evidence="3 4" key="1">
    <citation type="journal article" date="2014" name="Antonie Van Leeuwenhoek">
        <title>Hyphomonas beringensis sp. nov. and Hyphomonas chukchiensis sp. nov., isolated from surface seawater of the Bering Sea and Chukchi Sea.</title>
        <authorList>
            <person name="Li C."/>
            <person name="Lai Q."/>
            <person name="Li G."/>
            <person name="Dong C."/>
            <person name="Wang J."/>
            <person name="Liao Y."/>
            <person name="Shao Z."/>
        </authorList>
    </citation>
    <scope>NUCLEOTIDE SEQUENCE [LARGE SCALE GENOMIC DNA]</scope>
    <source>
        <strain evidence="3 4">BH-BN04-4</strain>
    </source>
</reference>
<name>A0A062URZ2_9PROT</name>